<comment type="caution">
    <text evidence="9">The sequence shown here is derived from an EMBL/GenBank/DDBJ whole genome shotgun (WGS) entry which is preliminary data.</text>
</comment>
<feature type="transmembrane region" description="Helical" evidence="8">
    <location>
        <begin position="644"/>
        <end position="667"/>
    </location>
</feature>
<evidence type="ECO:0000256" key="7">
    <source>
        <dbReference type="ARBA" id="ARBA00023180"/>
    </source>
</evidence>
<evidence type="ECO:0000256" key="3">
    <source>
        <dbReference type="ARBA" id="ARBA00022692"/>
    </source>
</evidence>
<keyword evidence="3 8" id="KW-0812">Transmembrane</keyword>
<evidence type="ECO:0000256" key="4">
    <source>
        <dbReference type="ARBA" id="ARBA00022989"/>
    </source>
</evidence>
<dbReference type="PANTHER" id="PTHR42643:SF24">
    <property type="entry name" value="IONOTROPIC RECEPTOR 60A"/>
    <property type="match status" value="1"/>
</dbReference>
<feature type="transmembrane region" description="Helical" evidence="8">
    <location>
        <begin position="323"/>
        <end position="343"/>
    </location>
</feature>
<gene>
    <name evidence="9" type="ORF">ODALV1_LOCUS368</name>
</gene>
<evidence type="ECO:0000256" key="5">
    <source>
        <dbReference type="ARBA" id="ARBA00023136"/>
    </source>
</evidence>
<keyword evidence="2" id="KW-1003">Cell membrane</keyword>
<feature type="transmembrane region" description="Helical" evidence="8">
    <location>
        <begin position="376"/>
        <end position="400"/>
    </location>
</feature>
<evidence type="ECO:0000256" key="2">
    <source>
        <dbReference type="ARBA" id="ARBA00022475"/>
    </source>
</evidence>
<keyword evidence="5 8" id="KW-0472">Membrane</keyword>
<dbReference type="PANTHER" id="PTHR42643">
    <property type="entry name" value="IONOTROPIC RECEPTOR 20A-RELATED"/>
    <property type="match status" value="1"/>
</dbReference>
<evidence type="ECO:0000256" key="6">
    <source>
        <dbReference type="ARBA" id="ARBA00023170"/>
    </source>
</evidence>
<comment type="subcellular location">
    <subcellularLocation>
        <location evidence="1">Cell membrane</location>
        <topology evidence="1">Multi-pass membrane protein</topology>
    </subcellularLocation>
</comment>
<keyword evidence="7" id="KW-0325">Glycoprotein</keyword>
<evidence type="ECO:0000256" key="1">
    <source>
        <dbReference type="ARBA" id="ARBA00004651"/>
    </source>
</evidence>
<dbReference type="InterPro" id="IPR052192">
    <property type="entry name" value="Insect_Ionotropic_Sensory_Rcpt"/>
</dbReference>
<accession>A0ABP1PIG1</accession>
<evidence type="ECO:0000313" key="10">
    <source>
        <dbReference type="Proteomes" id="UP001642540"/>
    </source>
</evidence>
<sequence length="675" mass="78487">MDWSGTREMLLYHFKDLTVEIVWENGIPVTYDVLRICILLQCVLLNFKKANHFIPDLKTVNALNPFENGEGVYDSILWANFRVLMNVKFTSGEILFIPGVLFPSYIWRNGGKTGVSGMTPLIPILFPTVIVFETDIQSLRSSSPSDLKLIGDFSEALIIFAVFDQNAVKVACFACSMQYYNKQQYLETIWYALELVPVREKSASNFRNLFQYWKSLQMHLKFFNKENGCEYIQGCKSIGNSRDISDEIYRAFFKHTNCSNFVRCLTFYKRHVSLNLQAFYDGSFLSKIFPTATHQSEYTFQVIFPKANKIHTNLDAFLTPFQLTVWISIGLIIFAISIWLIYVEGEDCINVLFWQYAVIFEQNDKQPFQCRFRGKALILLWVFTAVFLRQFYISTLYSFMTKEGEPQDFPKTMEELLNRTDFELISPKELYYTIGENVFFWEQYMYIGNIFNGRRPNASCINSNLTDKYLRIFYKSKFLNFTFNRKTVNDIGDGKSINVYRYVPAPKRISSRLNAYNKLHTSKKTYETKKFLKFAIVCKEACESEWNVANSLSKIFHTIIPKQQKPFLIISSFWIQRRPSFAALAFSGFLDSFVSSGLYGRVTENFQNQRRLVSRHASKNFINSDMENDNGNEVDDGVQCPTKISAFIGTLIIMLCMLVMSFVMLAIEIIMHFNE</sequence>
<keyword evidence="4 8" id="KW-1133">Transmembrane helix</keyword>
<reference evidence="9 10" key="1">
    <citation type="submission" date="2024-08" db="EMBL/GenBank/DDBJ databases">
        <authorList>
            <person name="Cucini C."/>
            <person name="Frati F."/>
        </authorList>
    </citation>
    <scope>NUCLEOTIDE SEQUENCE [LARGE SCALE GENOMIC DNA]</scope>
</reference>
<protein>
    <submittedName>
        <fullName evidence="9">Uncharacterized protein</fullName>
    </submittedName>
</protein>
<dbReference type="Proteomes" id="UP001642540">
    <property type="component" value="Unassembled WGS sequence"/>
</dbReference>
<keyword evidence="6" id="KW-0675">Receptor</keyword>
<dbReference type="EMBL" id="CAXLJM020000002">
    <property type="protein sequence ID" value="CAL8068590.1"/>
    <property type="molecule type" value="Genomic_DNA"/>
</dbReference>
<evidence type="ECO:0000313" key="9">
    <source>
        <dbReference type="EMBL" id="CAL8068590.1"/>
    </source>
</evidence>
<keyword evidence="10" id="KW-1185">Reference proteome</keyword>
<organism evidence="9 10">
    <name type="scientific">Orchesella dallaii</name>
    <dbReference type="NCBI Taxonomy" id="48710"/>
    <lineage>
        <taxon>Eukaryota</taxon>
        <taxon>Metazoa</taxon>
        <taxon>Ecdysozoa</taxon>
        <taxon>Arthropoda</taxon>
        <taxon>Hexapoda</taxon>
        <taxon>Collembola</taxon>
        <taxon>Entomobryomorpha</taxon>
        <taxon>Entomobryoidea</taxon>
        <taxon>Orchesellidae</taxon>
        <taxon>Orchesellinae</taxon>
        <taxon>Orchesella</taxon>
    </lineage>
</organism>
<evidence type="ECO:0000256" key="8">
    <source>
        <dbReference type="SAM" id="Phobius"/>
    </source>
</evidence>
<name>A0ABP1PIG1_9HEXA</name>
<proteinExistence type="predicted"/>